<dbReference type="SUPFAM" id="SSF52540">
    <property type="entry name" value="P-loop containing nucleoside triphosphate hydrolases"/>
    <property type="match status" value="2"/>
</dbReference>
<keyword evidence="1" id="KW-0547">Nucleotide-binding</keyword>
<gene>
    <name evidence="6" type="ORF">Oxoc_ORF90</name>
</gene>
<accession>A0A2L0WU59</accession>
<keyword evidence="3" id="KW-0067">ATP-binding</keyword>
<dbReference type="Pfam" id="PF00271">
    <property type="entry name" value="Helicase_C"/>
    <property type="match status" value="1"/>
</dbReference>
<dbReference type="PROSITE" id="PS51194">
    <property type="entry name" value="HELICASE_CTER"/>
    <property type="match status" value="1"/>
</dbReference>
<evidence type="ECO:0000256" key="3">
    <source>
        <dbReference type="ARBA" id="ARBA00022840"/>
    </source>
</evidence>
<dbReference type="Proteomes" id="UP000297028">
    <property type="component" value="Segment"/>
</dbReference>
<dbReference type="InterPro" id="IPR001650">
    <property type="entry name" value="Helicase_C-like"/>
</dbReference>
<evidence type="ECO:0000259" key="5">
    <source>
        <dbReference type="PROSITE" id="PS51194"/>
    </source>
</evidence>
<reference evidence="6 7" key="1">
    <citation type="journal article" date="2018" name="PLoS ONE">
        <title>Genome analysis of a novel Group I alphabaculovirus obtained from Oxyplax ochracea.</title>
        <authorList>
            <person name="Wang J."/>
            <person name="Hou D."/>
            <person name="Wang Q."/>
            <person name="Kuang W."/>
            <person name="Zhang L."/>
            <person name="Li J."/>
            <person name="Shen S."/>
            <person name="Deng F."/>
            <person name="Wang H."/>
            <person name="Hu Z."/>
            <person name="Wang M."/>
        </authorList>
    </citation>
    <scope>NUCLEOTIDE SEQUENCE [LARGE SCALE GENOMIC DNA]</scope>
    <source>
        <strain evidence="6">435</strain>
    </source>
</reference>
<dbReference type="Gene3D" id="3.40.50.300">
    <property type="entry name" value="P-loop containing nucleotide triphosphate hydrolases"/>
    <property type="match status" value="1"/>
</dbReference>
<dbReference type="SMART" id="SM00487">
    <property type="entry name" value="DEXDc"/>
    <property type="match status" value="1"/>
</dbReference>
<dbReference type="InterPro" id="IPR038718">
    <property type="entry name" value="SNF2-like_sf"/>
</dbReference>
<feature type="domain" description="Helicase C-terminal" evidence="5">
    <location>
        <begin position="375"/>
        <end position="534"/>
    </location>
</feature>
<dbReference type="GO" id="GO:0005524">
    <property type="term" value="F:ATP binding"/>
    <property type="evidence" value="ECO:0007669"/>
    <property type="project" value="UniProtKB-KW"/>
</dbReference>
<dbReference type="Gene3D" id="3.40.50.10810">
    <property type="entry name" value="Tandem AAA-ATPase domain"/>
    <property type="match status" value="1"/>
</dbReference>
<dbReference type="CDD" id="cd18793">
    <property type="entry name" value="SF2_C_SNF"/>
    <property type="match status" value="1"/>
</dbReference>
<dbReference type="GO" id="GO:0008094">
    <property type="term" value="F:ATP-dependent activity, acting on DNA"/>
    <property type="evidence" value="ECO:0007669"/>
    <property type="project" value="TreeGrafter"/>
</dbReference>
<dbReference type="EMBL" id="MF143631">
    <property type="protein sequence ID" value="AVA31189.1"/>
    <property type="molecule type" value="Genomic_DNA"/>
</dbReference>
<dbReference type="SMART" id="SM00490">
    <property type="entry name" value="HELICc"/>
    <property type="match status" value="1"/>
</dbReference>
<sequence length="540" mass="63817">MATFKRKCTNQYKMQLRKEFFDFFNKNDCSNDNNQNYEYESIENLMPHQKQGVRWMINRENCGHPNGGILADEMGLGKTLCMLKLISKDIKASEKKTIIICPLSLINHWINEIKKHNLELKVFKYYKCGFENDLQSFNVVITTYDTLVAQFKLSIKNNEKFGLFTKNWYRIVLDEAHIIKNHKTQVHRASCMLKGMYRWCITGTPIHNKHWDMYSIIKFLKCNPFDNFLIWSKMNSKKNTSLSGDRIKTIVNKIVLKRNRLEVLSDALCNNNNNVKHVFVEGNEIEKLIYKKLKQESEQAYMKIMECDAENNVKDKLKQIRRVLWLVLKLRQICCHPYLTIANNKDDIFNDFIIDYPETFSPNYISSKCEQVLKLVETLLCTTDDKIVIMSQWVQYLKLFENFFNQRNIKTLMYTGQLKVAERFAVETSFNSKDHCQIRVLLVSIKCGGMGLNLIGGNHVILLEPHWNPQIELQAQDRINRLGQTKTTYVYKILFDVDIETESIERYMKKRQEDKVKFVNTVFEKTTPKFEDIKNFFLKM</sequence>
<evidence type="ECO:0000256" key="2">
    <source>
        <dbReference type="ARBA" id="ARBA00022801"/>
    </source>
</evidence>
<evidence type="ECO:0000259" key="4">
    <source>
        <dbReference type="PROSITE" id="PS51192"/>
    </source>
</evidence>
<dbReference type="InterPro" id="IPR027417">
    <property type="entry name" value="P-loop_NTPase"/>
</dbReference>
<dbReference type="CDD" id="cd18008">
    <property type="entry name" value="DEXDc_SHPRH-like"/>
    <property type="match status" value="1"/>
</dbReference>
<dbReference type="InterPro" id="IPR014001">
    <property type="entry name" value="Helicase_ATP-bd"/>
</dbReference>
<dbReference type="InterPro" id="IPR000330">
    <property type="entry name" value="SNF2_N"/>
</dbReference>
<evidence type="ECO:0000256" key="1">
    <source>
        <dbReference type="ARBA" id="ARBA00022741"/>
    </source>
</evidence>
<name>A0A2L0WU59_9ABAC</name>
<keyword evidence="2" id="KW-0378">Hydrolase</keyword>
<dbReference type="GO" id="GO:0006281">
    <property type="term" value="P:DNA repair"/>
    <property type="evidence" value="ECO:0007669"/>
    <property type="project" value="TreeGrafter"/>
</dbReference>
<feature type="domain" description="Helicase ATP-binding" evidence="4">
    <location>
        <begin position="59"/>
        <end position="223"/>
    </location>
</feature>
<dbReference type="GO" id="GO:0016787">
    <property type="term" value="F:hydrolase activity"/>
    <property type="evidence" value="ECO:0007669"/>
    <property type="project" value="UniProtKB-KW"/>
</dbReference>
<proteinExistence type="predicted"/>
<dbReference type="PROSITE" id="PS51192">
    <property type="entry name" value="HELICASE_ATP_BIND_1"/>
    <property type="match status" value="1"/>
</dbReference>
<dbReference type="PANTHER" id="PTHR45626">
    <property type="entry name" value="TRANSCRIPTION TERMINATION FACTOR 2-RELATED"/>
    <property type="match status" value="1"/>
</dbReference>
<dbReference type="PANTHER" id="PTHR45626:SF50">
    <property type="entry name" value="TRANSCRIPTION TERMINATION FACTOR 2"/>
    <property type="match status" value="1"/>
</dbReference>
<dbReference type="Pfam" id="PF00176">
    <property type="entry name" value="SNF2-rel_dom"/>
    <property type="match status" value="1"/>
</dbReference>
<organism evidence="6 7">
    <name type="scientific">Oxyplax ochracea nucleopolyhedrovirus</name>
    <dbReference type="NCBI Taxonomy" id="2083176"/>
    <lineage>
        <taxon>Viruses</taxon>
        <taxon>Viruses incertae sedis</taxon>
        <taxon>Naldaviricetes</taxon>
        <taxon>Lefavirales</taxon>
        <taxon>Baculoviridae</taxon>
        <taxon>Alphabaculovirus</taxon>
        <taxon>Alphabaculovirus oxochraceae</taxon>
    </lineage>
</organism>
<evidence type="ECO:0000313" key="7">
    <source>
        <dbReference type="Proteomes" id="UP000297028"/>
    </source>
</evidence>
<protein>
    <submittedName>
        <fullName evidence="6">Gta</fullName>
    </submittedName>
</protein>
<keyword evidence="7" id="KW-1185">Reference proteome</keyword>
<dbReference type="InterPro" id="IPR050628">
    <property type="entry name" value="SNF2_RAD54_helicase_TF"/>
</dbReference>
<dbReference type="InterPro" id="IPR049730">
    <property type="entry name" value="SNF2/RAD54-like_C"/>
</dbReference>
<evidence type="ECO:0000313" key="6">
    <source>
        <dbReference type="EMBL" id="AVA31189.1"/>
    </source>
</evidence>